<dbReference type="InterPro" id="IPR013425">
    <property type="entry name" value="Autotrns_rpt"/>
</dbReference>
<dbReference type="NCBIfam" id="TIGR02601">
    <property type="entry name" value="autotrns_rpt"/>
    <property type="match status" value="2"/>
</dbReference>
<evidence type="ECO:0000256" key="1">
    <source>
        <dbReference type="ARBA" id="ARBA00022729"/>
    </source>
</evidence>
<name>A0A484ZQ86_9GAMM</name>
<organism evidence="2 3">
    <name type="scientific">Budvicia aquatica</name>
    <dbReference type="NCBI Taxonomy" id="82979"/>
    <lineage>
        <taxon>Bacteria</taxon>
        <taxon>Pseudomonadati</taxon>
        <taxon>Pseudomonadota</taxon>
        <taxon>Gammaproteobacteria</taxon>
        <taxon>Enterobacterales</taxon>
        <taxon>Budviciaceae</taxon>
        <taxon>Budvicia</taxon>
    </lineage>
</organism>
<keyword evidence="1" id="KW-0732">Signal</keyword>
<gene>
    <name evidence="2" type="ORF">NCTC12282_04721</name>
</gene>
<accession>A0A484ZQ86</accession>
<dbReference type="InterPro" id="IPR011050">
    <property type="entry name" value="Pectin_lyase_fold/virulence"/>
</dbReference>
<evidence type="ECO:0000313" key="2">
    <source>
        <dbReference type="EMBL" id="VFS50857.1"/>
    </source>
</evidence>
<evidence type="ECO:0000313" key="3">
    <source>
        <dbReference type="Proteomes" id="UP000373449"/>
    </source>
</evidence>
<protein>
    <submittedName>
        <fullName evidence="2">Type V secretory pathway, adhesin AidA</fullName>
    </submittedName>
</protein>
<reference evidence="2 3" key="1">
    <citation type="submission" date="2019-03" db="EMBL/GenBank/DDBJ databases">
        <authorList>
            <consortium name="Pathogen Informatics"/>
        </authorList>
    </citation>
    <scope>NUCLEOTIDE SEQUENCE [LARGE SCALE GENOMIC DNA]</scope>
    <source>
        <strain evidence="2 3">NCTC12282</strain>
    </source>
</reference>
<dbReference type="SUPFAM" id="SSF51126">
    <property type="entry name" value="Pectin lyase-like"/>
    <property type="match status" value="1"/>
</dbReference>
<dbReference type="AlphaFoldDB" id="A0A484ZQ86"/>
<dbReference type="Pfam" id="PF12951">
    <property type="entry name" value="PATR"/>
    <property type="match status" value="3"/>
</dbReference>
<sequence>MPGGLSKTGDGTLVLTKTNTYSGATSIGAGTLQADTTNIIAASSGLSMSGGVFDLHSFNQTLKSLSGSAGAITTGTGVLTIDSNASTGYAGSVSGNGKMIKQGTGTLTLSGSVSLLDPTSVLQINAGSLVGSSSNNNIQTTKVAINSGSQLLLINSASLSTATLSVGDSTTGSNTVSVITGAHASVTDNLYLGFFNGSTGVLNINGTGSLVDATNVQVGYGATSSGTINLNSNGTLQAESLNRGTERRVESFFDNGVLRAKADNSSFINGFSAGDLLLNAGGGTVDSNGFNIATNNVFSGTGKLTKAGAGVFTLTGLNTYTGGTSVSGGTLRLTGAGNPQFRCGRYWH</sequence>
<proteinExistence type="predicted"/>
<dbReference type="Proteomes" id="UP000373449">
    <property type="component" value="Unassembled WGS sequence"/>
</dbReference>
<dbReference type="EMBL" id="CAADJA010000002">
    <property type="protein sequence ID" value="VFS50857.1"/>
    <property type="molecule type" value="Genomic_DNA"/>
</dbReference>